<dbReference type="EMBL" id="CM035423">
    <property type="protein sequence ID" value="KAH7365503.1"/>
    <property type="molecule type" value="Genomic_DNA"/>
</dbReference>
<proteinExistence type="predicted"/>
<dbReference type="FunFam" id="1.10.150.250:FF:000004">
    <property type="entry name" value="Succinate dehydrogenase assembly factor 2, mitochondrial"/>
    <property type="match status" value="1"/>
</dbReference>
<comment type="caution">
    <text evidence="3">The sequence shown here is derived from an EMBL/GenBank/DDBJ whole genome shotgun (WGS) entry which is preliminary data.</text>
</comment>
<keyword evidence="2" id="KW-0143">Chaperone</keyword>
<reference evidence="3" key="1">
    <citation type="submission" date="2021-08" db="EMBL/GenBank/DDBJ databases">
        <title>WGS assembly of Ceratopteris richardii.</title>
        <authorList>
            <person name="Marchant D.B."/>
            <person name="Chen G."/>
            <person name="Jenkins J."/>
            <person name="Shu S."/>
            <person name="Leebens-Mack J."/>
            <person name="Grimwood J."/>
            <person name="Schmutz J."/>
            <person name="Soltis P."/>
            <person name="Soltis D."/>
            <person name="Chen Z.-H."/>
        </authorList>
    </citation>
    <scope>NUCLEOTIDE SEQUENCE</scope>
    <source>
        <strain evidence="3">Whitten #5841</strain>
        <tissue evidence="3">Leaf</tissue>
    </source>
</reference>
<dbReference type="SUPFAM" id="SSF109910">
    <property type="entry name" value="YgfY-like"/>
    <property type="match status" value="1"/>
</dbReference>
<evidence type="ECO:0000313" key="3">
    <source>
        <dbReference type="EMBL" id="KAH7365503.1"/>
    </source>
</evidence>
<dbReference type="InterPro" id="IPR005631">
    <property type="entry name" value="SDH"/>
</dbReference>
<name>A0A8T2ST18_CERRI</name>
<accession>A0A8T2ST18</accession>
<dbReference type="GO" id="GO:0005739">
    <property type="term" value="C:mitochondrion"/>
    <property type="evidence" value="ECO:0007669"/>
    <property type="project" value="TreeGrafter"/>
</dbReference>
<dbReference type="PANTHER" id="PTHR12469:SF2">
    <property type="entry name" value="SUCCINATE DEHYDROGENASE ASSEMBLY FACTOR 2, MITOCHONDRIAL"/>
    <property type="match status" value="1"/>
</dbReference>
<dbReference type="Proteomes" id="UP000825935">
    <property type="component" value="Chromosome 18"/>
</dbReference>
<dbReference type="GO" id="GO:0034553">
    <property type="term" value="P:mitochondrial respiratory chain complex II assembly"/>
    <property type="evidence" value="ECO:0007669"/>
    <property type="project" value="TreeGrafter"/>
</dbReference>
<evidence type="ECO:0000256" key="1">
    <source>
        <dbReference type="ARBA" id="ARBA00023128"/>
    </source>
</evidence>
<organism evidence="3 4">
    <name type="scientific">Ceratopteris richardii</name>
    <name type="common">Triangle waterfern</name>
    <dbReference type="NCBI Taxonomy" id="49495"/>
    <lineage>
        <taxon>Eukaryota</taxon>
        <taxon>Viridiplantae</taxon>
        <taxon>Streptophyta</taxon>
        <taxon>Embryophyta</taxon>
        <taxon>Tracheophyta</taxon>
        <taxon>Polypodiopsida</taxon>
        <taxon>Polypodiidae</taxon>
        <taxon>Polypodiales</taxon>
        <taxon>Pteridineae</taxon>
        <taxon>Pteridaceae</taxon>
        <taxon>Parkerioideae</taxon>
        <taxon>Ceratopteris</taxon>
    </lineage>
</organism>
<dbReference type="GO" id="GO:0006099">
    <property type="term" value="P:tricarboxylic acid cycle"/>
    <property type="evidence" value="ECO:0007669"/>
    <property type="project" value="TreeGrafter"/>
</dbReference>
<sequence>MAYSMARRSSSLCRTLKGIQKTVTYSSISNKNALLASNEAKWQPQLLFPSLSRLQCMSASTENSSEEARKSMDGRRRLLNRILYRSKQRGFLELDLVLGKWADDNIEKLDDNQLKSLTDVLDIENPDLWKWLTGQEVAPQQLTENPSFMEIHERIMGRLNAHSPSETRAVFGQPWVRGWDDNRKIGGPQVGNQ</sequence>
<keyword evidence="1" id="KW-0496">Mitochondrion</keyword>
<dbReference type="Gene3D" id="1.10.150.250">
    <property type="entry name" value="Flavinator of succinate dehydrogenase"/>
    <property type="match status" value="1"/>
</dbReference>
<dbReference type="GO" id="GO:0006121">
    <property type="term" value="P:mitochondrial electron transport, succinate to ubiquinone"/>
    <property type="evidence" value="ECO:0007669"/>
    <property type="project" value="TreeGrafter"/>
</dbReference>
<dbReference type="PANTHER" id="PTHR12469">
    <property type="entry name" value="PROTEIN EMI5 HOMOLOG, MITOCHONDRIAL"/>
    <property type="match status" value="1"/>
</dbReference>
<evidence type="ECO:0000256" key="2">
    <source>
        <dbReference type="ARBA" id="ARBA00023186"/>
    </source>
</evidence>
<dbReference type="Pfam" id="PF03937">
    <property type="entry name" value="Sdh5"/>
    <property type="match status" value="1"/>
</dbReference>
<keyword evidence="4" id="KW-1185">Reference proteome</keyword>
<dbReference type="OMA" id="EDHIHSM"/>
<dbReference type="InterPro" id="IPR036714">
    <property type="entry name" value="SDH_sf"/>
</dbReference>
<gene>
    <name evidence="3" type="ORF">KP509_18G031600</name>
</gene>
<protein>
    <recommendedName>
        <fullName evidence="5">Succinate dehydrogenase assembly factor 2, mitochondrial</fullName>
    </recommendedName>
</protein>
<evidence type="ECO:0000313" key="4">
    <source>
        <dbReference type="Proteomes" id="UP000825935"/>
    </source>
</evidence>
<dbReference type="AlphaFoldDB" id="A0A8T2ST18"/>
<evidence type="ECO:0008006" key="5">
    <source>
        <dbReference type="Google" id="ProtNLM"/>
    </source>
</evidence>
<dbReference type="OrthoDB" id="284292at2759"/>